<dbReference type="PROSITE" id="PS51263">
    <property type="entry name" value="ADF_H"/>
    <property type="match status" value="1"/>
</dbReference>
<keyword evidence="3" id="KW-1185">Reference proteome</keyword>
<evidence type="ECO:0000313" key="2">
    <source>
        <dbReference type="EMBL" id="KAK8565291.1"/>
    </source>
</evidence>
<name>A0ABR2EXC5_9ROSI</name>
<sequence length="66" mass="7889">MMISQMFLGSQCFYCMFYMLPNAICGTGMCAADHTKDTFMELKRKKIYRYLVFRIDEKKREVVVEK</sequence>
<proteinExistence type="predicted"/>
<feature type="domain" description="ADF-H" evidence="1">
    <location>
        <begin position="26"/>
        <end position="66"/>
    </location>
</feature>
<dbReference type="Gene3D" id="3.40.20.10">
    <property type="entry name" value="Severin"/>
    <property type="match status" value="1"/>
</dbReference>
<accession>A0ABR2EXC5</accession>
<dbReference type="EMBL" id="JBBPBM010000010">
    <property type="protein sequence ID" value="KAK8565291.1"/>
    <property type="molecule type" value="Genomic_DNA"/>
</dbReference>
<evidence type="ECO:0000259" key="1">
    <source>
        <dbReference type="PROSITE" id="PS51263"/>
    </source>
</evidence>
<evidence type="ECO:0000313" key="3">
    <source>
        <dbReference type="Proteomes" id="UP001472677"/>
    </source>
</evidence>
<dbReference type="Proteomes" id="UP001472677">
    <property type="component" value="Unassembled WGS sequence"/>
</dbReference>
<dbReference type="InterPro" id="IPR029006">
    <property type="entry name" value="ADF-H/Gelsolin-like_dom_sf"/>
</dbReference>
<organism evidence="2 3">
    <name type="scientific">Hibiscus sabdariffa</name>
    <name type="common">roselle</name>
    <dbReference type="NCBI Taxonomy" id="183260"/>
    <lineage>
        <taxon>Eukaryota</taxon>
        <taxon>Viridiplantae</taxon>
        <taxon>Streptophyta</taxon>
        <taxon>Embryophyta</taxon>
        <taxon>Tracheophyta</taxon>
        <taxon>Spermatophyta</taxon>
        <taxon>Magnoliopsida</taxon>
        <taxon>eudicotyledons</taxon>
        <taxon>Gunneridae</taxon>
        <taxon>Pentapetalae</taxon>
        <taxon>rosids</taxon>
        <taxon>malvids</taxon>
        <taxon>Malvales</taxon>
        <taxon>Malvaceae</taxon>
        <taxon>Malvoideae</taxon>
        <taxon>Hibiscus</taxon>
    </lineage>
</organism>
<reference evidence="2 3" key="1">
    <citation type="journal article" date="2024" name="G3 (Bethesda)">
        <title>Genome assembly of Hibiscus sabdariffa L. provides insights into metabolisms of medicinal natural products.</title>
        <authorList>
            <person name="Kim T."/>
        </authorList>
    </citation>
    <scope>NUCLEOTIDE SEQUENCE [LARGE SCALE GENOMIC DNA]</scope>
    <source>
        <strain evidence="2">TK-2024</strain>
        <tissue evidence="2">Old leaves</tissue>
    </source>
</reference>
<dbReference type="InterPro" id="IPR002108">
    <property type="entry name" value="ADF-H"/>
</dbReference>
<dbReference type="SUPFAM" id="SSF55753">
    <property type="entry name" value="Actin depolymerizing proteins"/>
    <property type="match status" value="1"/>
</dbReference>
<gene>
    <name evidence="2" type="ORF">V6N12_058858</name>
</gene>
<protein>
    <recommendedName>
        <fullName evidence="1">ADF-H domain-containing protein</fullName>
    </recommendedName>
</protein>
<comment type="caution">
    <text evidence="2">The sequence shown here is derived from an EMBL/GenBank/DDBJ whole genome shotgun (WGS) entry which is preliminary data.</text>
</comment>